<feature type="region of interest" description="Disordered" evidence="1">
    <location>
        <begin position="179"/>
        <end position="265"/>
    </location>
</feature>
<organism evidence="3 4">
    <name type="scientific">Apiospora saccharicola</name>
    <dbReference type="NCBI Taxonomy" id="335842"/>
    <lineage>
        <taxon>Eukaryota</taxon>
        <taxon>Fungi</taxon>
        <taxon>Dikarya</taxon>
        <taxon>Ascomycota</taxon>
        <taxon>Pezizomycotina</taxon>
        <taxon>Sordariomycetes</taxon>
        <taxon>Xylariomycetidae</taxon>
        <taxon>Amphisphaeriales</taxon>
        <taxon>Apiosporaceae</taxon>
        <taxon>Apiospora</taxon>
    </lineage>
</organism>
<accession>A0ABR1UPT0</accession>
<feature type="compositionally biased region" description="Acidic residues" evidence="1">
    <location>
        <begin position="188"/>
        <end position="227"/>
    </location>
</feature>
<evidence type="ECO:0000313" key="4">
    <source>
        <dbReference type="Proteomes" id="UP001446871"/>
    </source>
</evidence>
<feature type="compositionally biased region" description="Low complexity" evidence="1">
    <location>
        <begin position="238"/>
        <end position="249"/>
    </location>
</feature>
<feature type="chain" id="PRO_5047285675" evidence="2">
    <location>
        <begin position="20"/>
        <end position="265"/>
    </location>
</feature>
<dbReference type="EMBL" id="JAQQWM010000006">
    <property type="protein sequence ID" value="KAK8060943.1"/>
    <property type="molecule type" value="Genomic_DNA"/>
</dbReference>
<keyword evidence="2" id="KW-0732">Signal</keyword>
<gene>
    <name evidence="3" type="ORF">PG996_010873</name>
</gene>
<evidence type="ECO:0000256" key="1">
    <source>
        <dbReference type="SAM" id="MobiDB-lite"/>
    </source>
</evidence>
<evidence type="ECO:0000256" key="2">
    <source>
        <dbReference type="SAM" id="SignalP"/>
    </source>
</evidence>
<reference evidence="3 4" key="1">
    <citation type="submission" date="2023-01" db="EMBL/GenBank/DDBJ databases">
        <title>Analysis of 21 Apiospora genomes using comparative genomics revels a genus with tremendous synthesis potential of carbohydrate active enzymes and secondary metabolites.</title>
        <authorList>
            <person name="Sorensen T."/>
        </authorList>
    </citation>
    <scope>NUCLEOTIDE SEQUENCE [LARGE SCALE GENOMIC DNA]</scope>
    <source>
        <strain evidence="3 4">CBS 83171</strain>
    </source>
</reference>
<proteinExistence type="predicted"/>
<keyword evidence="4" id="KW-1185">Reference proteome</keyword>
<dbReference type="Proteomes" id="UP001446871">
    <property type="component" value="Unassembled WGS sequence"/>
</dbReference>
<feature type="signal peptide" evidence="2">
    <location>
        <begin position="1"/>
        <end position="19"/>
    </location>
</feature>
<name>A0ABR1UPT0_9PEZI</name>
<evidence type="ECO:0000313" key="3">
    <source>
        <dbReference type="EMBL" id="KAK8060943.1"/>
    </source>
</evidence>
<comment type="caution">
    <text evidence="3">The sequence shown here is derived from an EMBL/GenBank/DDBJ whole genome shotgun (WGS) entry which is preliminary data.</text>
</comment>
<sequence length="265" mass="29879">MLRFSGACNLATWLGEALALPSHGMSQQSYTLLLDASQSREQCTSFFQDLIQKHAVWQEVWERVAIEEDVGWAEVRSTQCYIAAGFPQAIADIANNVSPMVQTMFDASQGDWDADAVYLQSLDRHLEEVEKPEETELEEAWDPVQRNFVGLTWSFEFQPPLPSYEDLLAENILPEFFTEQDWSRVDQDDSEESDSEADSDDDADAEAEADDDDDDEDDADADGDDDETAPRNKAMSPTTTTRSCINRTTPIRCSPRSWRGSSDHE</sequence>
<protein>
    <submittedName>
        <fullName evidence="3">Uncharacterized protein</fullName>
    </submittedName>
</protein>